<organism evidence="7 8">
    <name type="scientific">Thiohalobacter thiocyanaticus</name>
    <dbReference type="NCBI Taxonomy" id="585455"/>
    <lineage>
        <taxon>Bacteria</taxon>
        <taxon>Pseudomonadati</taxon>
        <taxon>Pseudomonadota</taxon>
        <taxon>Gammaproteobacteria</taxon>
        <taxon>Thiohalobacterales</taxon>
        <taxon>Thiohalobacteraceae</taxon>
        <taxon>Thiohalobacter</taxon>
    </lineage>
</organism>
<dbReference type="PANTHER" id="PTHR46491:SF3">
    <property type="entry name" value="CDGSH IRON-SULFUR DOMAIN-CONTAINING PROTEIN 3, MITOCHONDRIAL"/>
    <property type="match status" value="1"/>
</dbReference>
<dbReference type="GO" id="GO:0005737">
    <property type="term" value="C:cytoplasm"/>
    <property type="evidence" value="ECO:0007669"/>
    <property type="project" value="UniProtKB-ARBA"/>
</dbReference>
<evidence type="ECO:0000256" key="1">
    <source>
        <dbReference type="ARBA" id="ARBA00022714"/>
    </source>
</evidence>
<evidence type="ECO:0000256" key="2">
    <source>
        <dbReference type="ARBA" id="ARBA00022723"/>
    </source>
</evidence>
<keyword evidence="2" id="KW-0479">Metal-binding</keyword>
<dbReference type="PANTHER" id="PTHR46491">
    <property type="entry name" value="CDGSH IRON SULFUR DOMAIN PROTEIN HOMOLOG"/>
    <property type="match status" value="1"/>
</dbReference>
<feature type="domain" description="Iron-binding zinc finger CDGSH type" evidence="6">
    <location>
        <begin position="26"/>
        <end position="59"/>
    </location>
</feature>
<keyword evidence="1" id="KW-0001">2Fe-2S</keyword>
<evidence type="ECO:0000313" key="7">
    <source>
        <dbReference type="EMBL" id="BAZ93823.1"/>
    </source>
</evidence>
<keyword evidence="4" id="KW-0411">Iron-sulfur</keyword>
<evidence type="ECO:0000256" key="5">
    <source>
        <dbReference type="SAM" id="MobiDB-lite"/>
    </source>
</evidence>
<dbReference type="Pfam" id="PF09360">
    <property type="entry name" value="zf-CDGSH"/>
    <property type="match status" value="2"/>
</dbReference>
<dbReference type="KEGG" id="ttc:FOKN1_1426"/>
<dbReference type="AlphaFoldDB" id="A0A1Z4VQR8"/>
<evidence type="ECO:0000259" key="6">
    <source>
        <dbReference type="SMART" id="SM00704"/>
    </source>
</evidence>
<feature type="region of interest" description="Disordered" evidence="5">
    <location>
        <begin position="51"/>
        <end position="76"/>
    </location>
</feature>
<name>A0A1Z4VQR8_9GAMM</name>
<accession>A0A1Z4VQR8</accession>
<sequence length="136" mass="14765">MSNRIRVIPNGPLILYGDIELQDGQGRVLERSAEIGLCRCGLSQRKPWCDGSHKQSGFSDDACFEDDRAQTPDQEPAPLTVQARANAMYIASGPMTLEGAQGSTTTRTRAALCRCGQSQRKPFCDASHKACGFEAD</sequence>
<dbReference type="GO" id="GO:0051537">
    <property type="term" value="F:2 iron, 2 sulfur cluster binding"/>
    <property type="evidence" value="ECO:0007669"/>
    <property type="project" value="UniProtKB-KW"/>
</dbReference>
<proteinExistence type="predicted"/>
<dbReference type="EMBL" id="AP018052">
    <property type="protein sequence ID" value="BAZ93823.1"/>
    <property type="molecule type" value="Genomic_DNA"/>
</dbReference>
<dbReference type="SMART" id="SM00704">
    <property type="entry name" value="ZnF_CDGSH"/>
    <property type="match status" value="2"/>
</dbReference>
<reference evidence="7 8" key="1">
    <citation type="submission" date="2017-05" db="EMBL/GenBank/DDBJ databases">
        <title>Thiocyanate degradation by Thiohalobacter thiocyanaticus FOKN1.</title>
        <authorList>
            <person name="Oshiki M."/>
            <person name="Fukushima T."/>
            <person name="Kawano S."/>
            <person name="Nakagawa J."/>
        </authorList>
    </citation>
    <scope>NUCLEOTIDE SEQUENCE [LARGE SCALE GENOMIC DNA]</scope>
    <source>
        <strain evidence="7 8">FOKN1</strain>
    </source>
</reference>
<dbReference type="GO" id="GO:0046872">
    <property type="term" value="F:metal ion binding"/>
    <property type="evidence" value="ECO:0007669"/>
    <property type="project" value="UniProtKB-KW"/>
</dbReference>
<keyword evidence="8" id="KW-1185">Reference proteome</keyword>
<dbReference type="Gene3D" id="3.40.5.90">
    <property type="entry name" value="CDGSH iron-sulfur domain, mitoNEET-type"/>
    <property type="match status" value="2"/>
</dbReference>
<dbReference type="OrthoDB" id="9795032at2"/>
<dbReference type="InterPro" id="IPR018967">
    <property type="entry name" value="FeS-contain_CDGSH-typ"/>
</dbReference>
<keyword evidence="3" id="KW-0408">Iron</keyword>
<evidence type="ECO:0000313" key="8">
    <source>
        <dbReference type="Proteomes" id="UP000218765"/>
    </source>
</evidence>
<dbReference type="RefSeq" id="WP_096365979.1">
    <property type="nucleotide sequence ID" value="NZ_AP018052.1"/>
</dbReference>
<dbReference type="InterPro" id="IPR052950">
    <property type="entry name" value="CISD"/>
</dbReference>
<gene>
    <name evidence="7" type="ORF">FOKN1_1426</name>
</gene>
<evidence type="ECO:0000256" key="3">
    <source>
        <dbReference type="ARBA" id="ARBA00023004"/>
    </source>
</evidence>
<evidence type="ECO:0000256" key="4">
    <source>
        <dbReference type="ARBA" id="ARBA00023014"/>
    </source>
</evidence>
<protein>
    <recommendedName>
        <fullName evidence="6">Iron-binding zinc finger CDGSH type domain-containing protein</fullName>
    </recommendedName>
</protein>
<dbReference type="Proteomes" id="UP000218765">
    <property type="component" value="Chromosome"/>
</dbReference>
<dbReference type="InterPro" id="IPR042216">
    <property type="entry name" value="MitoNEET_CISD"/>
</dbReference>
<feature type="domain" description="Iron-binding zinc finger CDGSH type" evidence="6">
    <location>
        <begin position="98"/>
        <end position="134"/>
    </location>
</feature>